<dbReference type="SUPFAM" id="SSF103506">
    <property type="entry name" value="Mitochondrial carrier"/>
    <property type="match status" value="1"/>
</dbReference>
<gene>
    <name evidence="7" type="ORF">DUNSADRAFT_12005</name>
</gene>
<comment type="similarity">
    <text evidence="5">Belongs to the mitochondrial carrier (TC 2.A.29) family.</text>
</comment>
<accession>A0ABQ7FRT6</accession>
<evidence type="ECO:0000256" key="5">
    <source>
        <dbReference type="RuleBase" id="RU000488"/>
    </source>
</evidence>
<comment type="caution">
    <text evidence="7">The sequence shown here is derived from an EMBL/GenBank/DDBJ whole genome shotgun (WGS) entry which is preliminary data.</text>
</comment>
<name>A0ABQ7FRT6_DUNSA</name>
<evidence type="ECO:0000256" key="4">
    <source>
        <dbReference type="PROSITE-ProRule" id="PRU00282"/>
    </source>
</evidence>
<dbReference type="PANTHER" id="PTHR46181:SF3">
    <property type="entry name" value="MITOCHONDRIAL GLYCINE TRANSPORTER"/>
    <property type="match status" value="1"/>
</dbReference>
<dbReference type="InterPro" id="IPR018108">
    <property type="entry name" value="MCP_transmembrane"/>
</dbReference>
<keyword evidence="5" id="KW-0813">Transport</keyword>
<feature type="repeat" description="Solcar" evidence="4">
    <location>
        <begin position="1"/>
        <end position="52"/>
    </location>
</feature>
<proteinExistence type="inferred from homology"/>
<evidence type="ECO:0000313" key="7">
    <source>
        <dbReference type="EMBL" id="KAF5825299.1"/>
    </source>
</evidence>
<evidence type="ECO:0000313" key="8">
    <source>
        <dbReference type="Proteomes" id="UP000815325"/>
    </source>
</evidence>
<feature type="non-terminal residue" evidence="7">
    <location>
        <position position="1"/>
    </location>
</feature>
<evidence type="ECO:0000256" key="2">
    <source>
        <dbReference type="ARBA" id="ARBA00022692"/>
    </source>
</evidence>
<evidence type="ECO:0000256" key="6">
    <source>
        <dbReference type="SAM" id="Phobius"/>
    </source>
</evidence>
<keyword evidence="8" id="KW-1185">Reference proteome</keyword>
<reference evidence="7" key="1">
    <citation type="submission" date="2017-08" db="EMBL/GenBank/DDBJ databases">
        <authorList>
            <person name="Polle J.E."/>
            <person name="Barry K."/>
            <person name="Cushman J."/>
            <person name="Schmutz J."/>
            <person name="Tran D."/>
            <person name="Hathwaick L.T."/>
            <person name="Yim W.C."/>
            <person name="Jenkins J."/>
            <person name="Mckie-Krisberg Z.M."/>
            <person name="Prochnik S."/>
            <person name="Lindquist E."/>
            <person name="Dockter R.B."/>
            <person name="Adam C."/>
            <person name="Molina H."/>
            <person name="Bunkerborg J."/>
            <person name="Jin E."/>
            <person name="Buchheim M."/>
            <person name="Magnuson J."/>
        </authorList>
    </citation>
    <scope>NUCLEOTIDE SEQUENCE</scope>
    <source>
        <strain evidence="7">CCAP 19/18</strain>
    </source>
</reference>
<organism evidence="7 8">
    <name type="scientific">Dunaliella salina</name>
    <name type="common">Green alga</name>
    <name type="synonym">Protococcus salinus</name>
    <dbReference type="NCBI Taxonomy" id="3046"/>
    <lineage>
        <taxon>Eukaryota</taxon>
        <taxon>Viridiplantae</taxon>
        <taxon>Chlorophyta</taxon>
        <taxon>core chlorophytes</taxon>
        <taxon>Chlorophyceae</taxon>
        <taxon>CS clade</taxon>
        <taxon>Chlamydomonadales</taxon>
        <taxon>Dunaliellaceae</taxon>
        <taxon>Dunaliella</taxon>
    </lineage>
</organism>
<feature type="transmembrane region" description="Helical" evidence="6">
    <location>
        <begin position="27"/>
        <end position="45"/>
    </location>
</feature>
<dbReference type="Gene3D" id="1.50.40.10">
    <property type="entry name" value="Mitochondrial carrier domain"/>
    <property type="match status" value="1"/>
</dbReference>
<evidence type="ECO:0000256" key="1">
    <source>
        <dbReference type="ARBA" id="ARBA00004141"/>
    </source>
</evidence>
<dbReference type="PROSITE" id="PS50920">
    <property type="entry name" value="SOLCAR"/>
    <property type="match status" value="2"/>
</dbReference>
<dbReference type="PANTHER" id="PTHR46181">
    <property type="entry name" value="MITOCHONDRIAL GLYCINE TRANSPORTER"/>
    <property type="match status" value="1"/>
</dbReference>
<dbReference type="EMBL" id="MU073967">
    <property type="protein sequence ID" value="KAF5825299.1"/>
    <property type="molecule type" value="Genomic_DNA"/>
</dbReference>
<keyword evidence="3 4" id="KW-0472">Membrane</keyword>
<keyword evidence="6" id="KW-1133">Transmembrane helix</keyword>
<feature type="transmembrane region" description="Helical" evidence="6">
    <location>
        <begin position="65"/>
        <end position="85"/>
    </location>
</feature>
<dbReference type="Proteomes" id="UP000815325">
    <property type="component" value="Unassembled WGS sequence"/>
</dbReference>
<evidence type="ECO:0000256" key="3">
    <source>
        <dbReference type="ARBA" id="ARBA00023136"/>
    </source>
</evidence>
<dbReference type="Pfam" id="PF00153">
    <property type="entry name" value="Mito_carr"/>
    <property type="match status" value="2"/>
</dbReference>
<dbReference type="InterPro" id="IPR023395">
    <property type="entry name" value="MCP_dom_sf"/>
</dbReference>
<keyword evidence="2 4" id="KW-0812">Transmembrane</keyword>
<feature type="repeat" description="Solcar" evidence="4">
    <location>
        <begin position="59"/>
        <end position="97"/>
    </location>
</feature>
<protein>
    <submittedName>
        <fullName evidence="7">Mitochondrial carrier domain-containing protein</fullName>
    </submittedName>
</protein>
<comment type="subcellular location">
    <subcellularLocation>
        <location evidence="1">Membrane</location>
        <topology evidence="1">Multi-pass membrane protein</topology>
    </subcellularLocation>
</comment>
<sequence>RRQRYRNTLDAFTTISRVEGPKGLFKGLLPTMLTNAPFSALYYMFYSGLKDKLSGQERPQAVVNFSSGVVAAMGATVFTQPADVVRTRMQVRKRKAG</sequence>